<comment type="caution">
    <text evidence="1">The sequence shown here is derived from an EMBL/GenBank/DDBJ whole genome shotgun (WGS) entry which is preliminary data.</text>
</comment>
<evidence type="ECO:0000313" key="1">
    <source>
        <dbReference type="EMBL" id="EFM01960.1"/>
    </source>
</evidence>
<organism evidence="1 2">
    <name type="scientific">Hoylesella marshii DSM 16973 = JCM 13450</name>
    <dbReference type="NCBI Taxonomy" id="862515"/>
    <lineage>
        <taxon>Bacteria</taxon>
        <taxon>Pseudomonadati</taxon>
        <taxon>Bacteroidota</taxon>
        <taxon>Bacteroidia</taxon>
        <taxon>Bacteroidales</taxon>
        <taxon>Prevotellaceae</taxon>
        <taxon>Hoylesella</taxon>
    </lineage>
</organism>
<dbReference type="AlphaFoldDB" id="E0NSK8"/>
<protein>
    <submittedName>
        <fullName evidence="1">Uncharacterized protein</fullName>
    </submittedName>
</protein>
<reference evidence="1" key="1">
    <citation type="submission" date="2010-07" db="EMBL/GenBank/DDBJ databases">
        <authorList>
            <person name="Muzny D."/>
            <person name="Qin X."/>
            <person name="Deng J."/>
            <person name="Jiang H."/>
            <person name="Liu Y."/>
            <person name="Qu J."/>
            <person name="Song X.-Z."/>
            <person name="Zhang L."/>
            <person name="Thornton R."/>
            <person name="Coyle M."/>
            <person name="Francisco L."/>
            <person name="Jackson L."/>
            <person name="Javaid M."/>
            <person name="Korchina V."/>
            <person name="Kovar C."/>
            <person name="Mata R."/>
            <person name="Mathew T."/>
            <person name="Ngo R."/>
            <person name="Nguyen L."/>
            <person name="Nguyen N."/>
            <person name="Okwuonu G."/>
            <person name="Ongeri F."/>
            <person name="Pham C."/>
            <person name="Simmons D."/>
            <person name="Wilczek-Boney K."/>
            <person name="Hale W."/>
            <person name="Jakkamsetti A."/>
            <person name="Pham P."/>
            <person name="Ruth R."/>
            <person name="San Lucas F."/>
            <person name="Warren J."/>
            <person name="Zhang J."/>
            <person name="Zhao Z."/>
            <person name="Zhou C."/>
            <person name="Zhu D."/>
            <person name="Lee S."/>
            <person name="Bess C."/>
            <person name="Blankenburg K."/>
            <person name="Forbes L."/>
            <person name="Fu Q."/>
            <person name="Gubbala S."/>
            <person name="Hirani K."/>
            <person name="Jayaseelan J.C."/>
            <person name="Lara F."/>
            <person name="Munidasa M."/>
            <person name="Palculict T."/>
            <person name="Patil S."/>
            <person name="Pu L.-L."/>
            <person name="Saada N."/>
            <person name="Tang L."/>
            <person name="Weissenberger G."/>
            <person name="Zhu Y."/>
            <person name="Hemphill L."/>
            <person name="Shang Y."/>
            <person name="Youmans B."/>
            <person name="Ayvaz T."/>
            <person name="Ross M."/>
            <person name="Santibanez J."/>
            <person name="Aqrawi P."/>
            <person name="Gross S."/>
            <person name="Joshi V."/>
            <person name="Fowler G."/>
            <person name="Nazareth L."/>
            <person name="Reid J."/>
            <person name="Worley K."/>
            <person name="Petrosino J."/>
            <person name="Highlander S."/>
            <person name="Gibbs R."/>
        </authorList>
    </citation>
    <scope>NUCLEOTIDE SEQUENCE [LARGE SCALE GENOMIC DNA]</scope>
    <source>
        <strain evidence="1">DSM 16973</strain>
    </source>
</reference>
<dbReference type="BioCyc" id="PMAR862515-HMP:GMOO-1178-MONOMER"/>
<sequence>MVRVIITMRTTHFSYNTKSKMIEQAACWSFHICSSPTSGLQAHFTLALG</sequence>
<keyword evidence="2" id="KW-1185">Reference proteome</keyword>
<name>E0NSK8_9BACT</name>
<evidence type="ECO:0000313" key="2">
    <source>
        <dbReference type="Proteomes" id="UP000004394"/>
    </source>
</evidence>
<dbReference type="HOGENOM" id="CLU_3139165_0_0_10"/>
<dbReference type="Proteomes" id="UP000004394">
    <property type="component" value="Unassembled WGS sequence"/>
</dbReference>
<accession>E0NSK8</accession>
<gene>
    <name evidence="1" type="ORF">HMPREF0658_1159</name>
</gene>
<dbReference type="EMBL" id="AEEI01000036">
    <property type="protein sequence ID" value="EFM01960.1"/>
    <property type="molecule type" value="Genomic_DNA"/>
</dbReference>
<proteinExistence type="predicted"/>